<name>A0ABP8M3Z6_9BACT</name>
<dbReference type="Pfam" id="PF10077">
    <property type="entry name" value="DUF2314"/>
    <property type="match status" value="1"/>
</dbReference>
<evidence type="ECO:0000256" key="3">
    <source>
        <dbReference type="PROSITE-ProRule" id="PRU00023"/>
    </source>
</evidence>
<comment type="caution">
    <text evidence="6">The sequence shown here is derived from an EMBL/GenBank/DDBJ whole genome shotgun (WGS) entry which is preliminary data.</text>
</comment>
<keyword evidence="2 3" id="KW-0040">ANK repeat</keyword>
<protein>
    <submittedName>
        <fullName evidence="6">DUF2314 domain-containing protein</fullName>
    </submittedName>
</protein>
<dbReference type="Proteomes" id="UP001500840">
    <property type="component" value="Unassembled WGS sequence"/>
</dbReference>
<organism evidence="6 7">
    <name type="scientific">Novipirellula rosea</name>
    <dbReference type="NCBI Taxonomy" id="1031540"/>
    <lineage>
        <taxon>Bacteria</taxon>
        <taxon>Pseudomonadati</taxon>
        <taxon>Planctomycetota</taxon>
        <taxon>Planctomycetia</taxon>
        <taxon>Pirellulales</taxon>
        <taxon>Pirellulaceae</taxon>
        <taxon>Novipirellula</taxon>
    </lineage>
</organism>
<evidence type="ECO:0000256" key="2">
    <source>
        <dbReference type="ARBA" id="ARBA00023043"/>
    </source>
</evidence>
<accession>A0ABP8M3Z6</accession>
<feature type="repeat" description="ANK" evidence="3">
    <location>
        <begin position="237"/>
        <end position="269"/>
    </location>
</feature>
<gene>
    <name evidence="6" type="ORF">GCM10023156_00500</name>
</gene>
<proteinExistence type="predicted"/>
<evidence type="ECO:0000259" key="5">
    <source>
        <dbReference type="Pfam" id="PF10077"/>
    </source>
</evidence>
<dbReference type="PANTHER" id="PTHR24171">
    <property type="entry name" value="ANKYRIN REPEAT DOMAIN-CONTAINING PROTEIN 39-RELATED"/>
    <property type="match status" value="1"/>
</dbReference>
<dbReference type="PROSITE" id="PS50088">
    <property type="entry name" value="ANK_REPEAT"/>
    <property type="match status" value="1"/>
</dbReference>
<evidence type="ECO:0000313" key="6">
    <source>
        <dbReference type="EMBL" id="GAA4443432.1"/>
    </source>
</evidence>
<evidence type="ECO:0000256" key="4">
    <source>
        <dbReference type="SAM" id="MobiDB-lite"/>
    </source>
</evidence>
<dbReference type="EMBL" id="BAABGA010000005">
    <property type="protein sequence ID" value="GAA4443432.1"/>
    <property type="molecule type" value="Genomic_DNA"/>
</dbReference>
<dbReference type="InterPro" id="IPR018756">
    <property type="entry name" value="DUF2314"/>
</dbReference>
<dbReference type="RefSeq" id="WP_345318330.1">
    <property type="nucleotide sequence ID" value="NZ_BAABGA010000005.1"/>
</dbReference>
<dbReference type="Gene3D" id="1.25.40.20">
    <property type="entry name" value="Ankyrin repeat-containing domain"/>
    <property type="match status" value="1"/>
</dbReference>
<sequence length="296" mass="32756">MAQVYLTADNDPEMRAANERARRTFRFFWRELSWEQRRIIPGLDLACVKVPFEDPPELRSAENNEGVEQMWLGDVDFDGRSVSGTLLNSPNWLKSISEGDEAKFPGKALSDWMYVINGRVYGAFTVQVLRAKMSAKERQQHDNAWGFDFGDPESIHVVPPEWFTDKSDEQPSSSETAKGGFFGKLLGRSAKKPPSPVPPADPQLVASMEHPMAANMADSLTEYLQQNPEQVHTKDDRGWTMLHQQALAGTAIGVAILLKHGADPNAVTANGVTAIQLAKSLGWKKVVDVLAKHGAT</sequence>
<keyword evidence="7" id="KW-1185">Reference proteome</keyword>
<keyword evidence="1" id="KW-0677">Repeat</keyword>
<evidence type="ECO:0000256" key="1">
    <source>
        <dbReference type="ARBA" id="ARBA00022737"/>
    </source>
</evidence>
<reference evidence="7" key="1">
    <citation type="journal article" date="2019" name="Int. J. Syst. Evol. Microbiol.">
        <title>The Global Catalogue of Microorganisms (GCM) 10K type strain sequencing project: providing services to taxonomists for standard genome sequencing and annotation.</title>
        <authorList>
            <consortium name="The Broad Institute Genomics Platform"/>
            <consortium name="The Broad Institute Genome Sequencing Center for Infectious Disease"/>
            <person name="Wu L."/>
            <person name="Ma J."/>
        </authorList>
    </citation>
    <scope>NUCLEOTIDE SEQUENCE [LARGE SCALE GENOMIC DNA]</scope>
    <source>
        <strain evidence="7">JCM 17759</strain>
    </source>
</reference>
<dbReference type="InterPro" id="IPR036770">
    <property type="entry name" value="Ankyrin_rpt-contain_sf"/>
</dbReference>
<dbReference type="Pfam" id="PF12796">
    <property type="entry name" value="Ank_2"/>
    <property type="match status" value="1"/>
</dbReference>
<feature type="region of interest" description="Disordered" evidence="4">
    <location>
        <begin position="184"/>
        <end position="203"/>
    </location>
</feature>
<evidence type="ECO:0000313" key="7">
    <source>
        <dbReference type="Proteomes" id="UP001500840"/>
    </source>
</evidence>
<dbReference type="InterPro" id="IPR002110">
    <property type="entry name" value="Ankyrin_rpt"/>
</dbReference>
<feature type="domain" description="DUF2314" evidence="5">
    <location>
        <begin position="11"/>
        <end position="149"/>
    </location>
</feature>
<dbReference type="SUPFAM" id="SSF48403">
    <property type="entry name" value="Ankyrin repeat"/>
    <property type="match status" value="1"/>
</dbReference>